<evidence type="ECO:0000256" key="1">
    <source>
        <dbReference type="SAM" id="SignalP"/>
    </source>
</evidence>
<dbReference type="Proteomes" id="UP001497416">
    <property type="component" value="Unassembled WGS sequence"/>
</dbReference>
<dbReference type="PROSITE" id="PS51257">
    <property type="entry name" value="PROKAR_LIPOPROTEIN"/>
    <property type="match status" value="1"/>
</dbReference>
<keyword evidence="1" id="KW-0732">Signal</keyword>
<evidence type="ECO:0000313" key="3">
    <source>
        <dbReference type="Proteomes" id="UP001497416"/>
    </source>
</evidence>
<dbReference type="RefSeq" id="WP_348712484.1">
    <property type="nucleotide sequence ID" value="NZ_CAXIXY010000005.1"/>
</dbReference>
<dbReference type="EMBL" id="CAXIXY010000005">
    <property type="protein sequence ID" value="CAL2088251.1"/>
    <property type="molecule type" value="Genomic_DNA"/>
</dbReference>
<comment type="caution">
    <text evidence="2">The sequence shown here is derived from an EMBL/GenBank/DDBJ whole genome shotgun (WGS) entry which is preliminary data.</text>
</comment>
<sequence>MKTILTLSIILLFVQSSFGQACGVYELTYIGSVSSKSGKKTTIKLPSTLFFHISSKKEKSKTSFYDFNLKSSKIKSTIQSHLTSIYTSNELITLYKSNRDFIPLLITTIDENGNGNVQSLKILIKNLKFKGIDKPNKMTQIIIDLGKIKI</sequence>
<protein>
    <submittedName>
        <fullName evidence="2">Uncharacterized protein</fullName>
    </submittedName>
</protein>
<feature type="signal peptide" evidence="1">
    <location>
        <begin position="1"/>
        <end position="21"/>
    </location>
</feature>
<reference evidence="2 3" key="1">
    <citation type="submission" date="2024-05" db="EMBL/GenBank/DDBJ databases">
        <authorList>
            <person name="Duchaud E."/>
        </authorList>
    </citation>
    <scope>NUCLEOTIDE SEQUENCE [LARGE SCALE GENOMIC DNA]</scope>
    <source>
        <strain evidence="2">Ena-SAMPLE-TAB-13-05-2024-13:56:06:370-140302</strain>
    </source>
</reference>
<name>A0ABM9P2U0_9FLAO</name>
<organism evidence="2 3">
    <name type="scientific">Tenacibaculum platacis</name>
    <dbReference type="NCBI Taxonomy" id="3137852"/>
    <lineage>
        <taxon>Bacteria</taxon>
        <taxon>Pseudomonadati</taxon>
        <taxon>Bacteroidota</taxon>
        <taxon>Flavobacteriia</taxon>
        <taxon>Flavobacteriales</taxon>
        <taxon>Flavobacteriaceae</taxon>
        <taxon>Tenacibaculum</taxon>
    </lineage>
</organism>
<gene>
    <name evidence="2" type="ORF">T190607A01A_30100</name>
</gene>
<feature type="chain" id="PRO_5047517630" evidence="1">
    <location>
        <begin position="22"/>
        <end position="150"/>
    </location>
</feature>
<keyword evidence="3" id="KW-1185">Reference proteome</keyword>
<evidence type="ECO:0000313" key="2">
    <source>
        <dbReference type="EMBL" id="CAL2088251.1"/>
    </source>
</evidence>
<accession>A0ABM9P2U0</accession>
<proteinExistence type="predicted"/>